<protein>
    <recommendedName>
        <fullName evidence="1">PiggyBac transposable element-derived protein domain-containing protein</fullName>
    </recommendedName>
</protein>
<sequence length="821" mass="92948">MNSPPILDEIQVKEYDFDDHSFHTHAQQRGQGPTGIIINPPEEAGYNFNPFNVEDHDFQINILPPAPLELFQLFIPISLVQSWVYYSDSWVSHLTQNGVIDSHSSAISDHSRINRWDGLSAAQVYVWLGVLIYLGIHKENTIASHWSSPSLGVQGPLHSIIKFMPLWRFRLISRYIRTFDYTLLDLDNEEDLPKAFQAAEPWSDLIQKVSAQLYIPGNNVTVDECMVPFTGRSKDTTLVKNKPTPVGFKVWVIAQNGLFIRWLWHVKASPYTAVIVKLPKKKLAAKPQQGRKGKGKPKETVALSNTAGVVIHLVNMLPKQTYHAFMDNLFSSPNLFRALREAGHGATGTACPNCGITKELKLAKGKDKAGASGFKYNEVKSIPTIDGLVAQIAWKDNSLLLFLSTVYSGADDQRTPKRRKKPANKGAQSKPIQETFSDAVIKVIPIPTVSASYNDEMNHVDRGDQIRSYTSYEHRFRRGPWQALLWSFLLDVVLANSFILQLKTSQPQWPPYKTLESWKRRQTGSHAGENIAYTVKNVVRDWGVNRKLGVWICYNAASNDVCLRSLYTTLDASVTRANTEARKMRCFGHILNLVAQAPLYGDDAASFELQSEAYGMLERVEEDLEHWRAKGPVGKLHNIIKEQEEADIYKLEEESTAELEMLQNNATRWNSTYMMIERALIKQSELNIFIQELGLEADASRRVPTTDILTSDDWKVFREVSHILEPIYNMTMRTQGWGTSGGHGRLWEDMTGMELVLEHLEDWKVLYEDETTNSATEERRMIQGEEPELATGVKSTPARPQACDQFNSIQFNHTSGGQKIN</sequence>
<feature type="domain" description="PiggyBac transposable element-derived protein" evidence="1">
    <location>
        <begin position="67"/>
        <end position="498"/>
    </location>
</feature>
<organism evidence="2">
    <name type="scientific">Fusarium oxysporum Fo47</name>
    <dbReference type="NCBI Taxonomy" id="660027"/>
    <lineage>
        <taxon>Eukaryota</taxon>
        <taxon>Fungi</taxon>
        <taxon>Dikarya</taxon>
        <taxon>Ascomycota</taxon>
        <taxon>Pezizomycotina</taxon>
        <taxon>Sordariomycetes</taxon>
        <taxon>Hypocreomycetidae</taxon>
        <taxon>Hypocreales</taxon>
        <taxon>Nectriaceae</taxon>
        <taxon>Fusarium</taxon>
        <taxon>Fusarium oxysporum species complex</taxon>
    </lineage>
</organism>
<evidence type="ECO:0000313" key="2">
    <source>
        <dbReference type="EMBL" id="EWZ28631.1"/>
    </source>
</evidence>
<reference evidence="2" key="2">
    <citation type="submission" date="2012-06" db="EMBL/GenBank/DDBJ databases">
        <title>Annotation of the Genome Sequence of Fusarium oxysporum Fo47.</title>
        <authorList>
            <consortium name="The Broad Institute Genomics Platform"/>
            <person name="Ma L.-J."/>
            <person name="Corby-Kistler H."/>
            <person name="Broz K."/>
            <person name="Gale L.R."/>
            <person name="Jonkers W."/>
            <person name="O'Donnell K."/>
            <person name="Ploetz R."/>
            <person name="Steinberg C."/>
            <person name="Schwartz D.C."/>
            <person name="VanEtten H."/>
            <person name="Zhou S."/>
            <person name="Young S.K."/>
            <person name="Zeng Q."/>
            <person name="Gargeya S."/>
            <person name="Fitzgerald M."/>
            <person name="Abouelleil A."/>
            <person name="Alvarado L."/>
            <person name="Chapman S.B."/>
            <person name="Gainer-Dewar J."/>
            <person name="Goldberg J."/>
            <person name="Griggs A."/>
            <person name="Gujja S."/>
            <person name="Hansen M."/>
            <person name="Howarth C."/>
            <person name="Imamovic A."/>
            <person name="Ireland A."/>
            <person name="Larimer J."/>
            <person name="McCowan C."/>
            <person name="Murphy C."/>
            <person name="Pearson M."/>
            <person name="Poon T.W."/>
            <person name="Priest M."/>
            <person name="Roberts A."/>
            <person name="Saif S."/>
            <person name="Shea T."/>
            <person name="Sykes S."/>
            <person name="Wortman J."/>
            <person name="Nusbaum C."/>
            <person name="Birren B."/>
        </authorList>
    </citation>
    <scope>NUCLEOTIDE SEQUENCE</scope>
    <source>
        <strain evidence="2">Fo47</strain>
    </source>
</reference>
<dbReference type="AlphaFoldDB" id="W9J9T6"/>
<dbReference type="HOGENOM" id="CLU_344532_0_0_1"/>
<evidence type="ECO:0000259" key="1">
    <source>
        <dbReference type="Pfam" id="PF13843"/>
    </source>
</evidence>
<dbReference type="Pfam" id="PF13843">
    <property type="entry name" value="DDE_Tnp_1_7"/>
    <property type="match status" value="1"/>
</dbReference>
<dbReference type="VEuPathDB" id="FungiDB:FOZG_17636"/>
<gene>
    <name evidence="2" type="ORF">FOZG_17636</name>
</gene>
<dbReference type="SUPFAM" id="SSF53098">
    <property type="entry name" value="Ribonuclease H-like"/>
    <property type="match status" value="1"/>
</dbReference>
<dbReference type="InterPro" id="IPR012337">
    <property type="entry name" value="RNaseH-like_sf"/>
</dbReference>
<dbReference type="Proteomes" id="UP000030766">
    <property type="component" value="Unassembled WGS sequence"/>
</dbReference>
<dbReference type="PANTHER" id="PTHR46599:SF3">
    <property type="entry name" value="PIGGYBAC TRANSPOSABLE ELEMENT-DERIVED PROTEIN 4"/>
    <property type="match status" value="1"/>
</dbReference>
<proteinExistence type="predicted"/>
<dbReference type="PANTHER" id="PTHR46599">
    <property type="entry name" value="PIGGYBAC TRANSPOSABLE ELEMENT-DERIVED PROTEIN 4"/>
    <property type="match status" value="1"/>
</dbReference>
<dbReference type="InterPro" id="IPR029526">
    <property type="entry name" value="PGBD"/>
</dbReference>
<dbReference type="EMBL" id="JH717920">
    <property type="protein sequence ID" value="EWZ28631.1"/>
    <property type="molecule type" value="Genomic_DNA"/>
</dbReference>
<name>W9J9T6_FUSOX</name>
<accession>W9J9T6</accession>
<reference evidence="2" key="1">
    <citation type="submission" date="2011-06" db="EMBL/GenBank/DDBJ databases">
        <title>The Genome Sequence of Fusarium oxysporum Fo47.</title>
        <authorList>
            <consortium name="The Broad Institute Genome Sequencing Platform"/>
            <person name="Ma L.-J."/>
            <person name="Gale L.R."/>
            <person name="Schwartz D.C."/>
            <person name="Zhou S."/>
            <person name="Corby-Kistler H."/>
            <person name="Young S.K."/>
            <person name="Zeng Q."/>
            <person name="Gargeya S."/>
            <person name="Fitzgerald M."/>
            <person name="Haas B."/>
            <person name="Abouelleil A."/>
            <person name="Alvarado L."/>
            <person name="Arachchi H.M."/>
            <person name="Berlin A."/>
            <person name="Brown A."/>
            <person name="Chapman S.B."/>
            <person name="Chen Z."/>
            <person name="Dunbar C."/>
            <person name="Freedman E."/>
            <person name="Gearin G."/>
            <person name="Gellesch M."/>
            <person name="Goldberg J."/>
            <person name="Griggs A."/>
            <person name="Gujja S."/>
            <person name="Heiman D."/>
            <person name="Howarth C."/>
            <person name="Larson L."/>
            <person name="Lui A."/>
            <person name="MacDonald P.J.P."/>
            <person name="Mehta T."/>
            <person name="Montmayeur A."/>
            <person name="Murphy C."/>
            <person name="Neiman D."/>
            <person name="Pearson M."/>
            <person name="Priest M."/>
            <person name="Roberts A."/>
            <person name="Saif S."/>
            <person name="Shea T."/>
            <person name="Shenoy N."/>
            <person name="Sisk P."/>
            <person name="Stolte C."/>
            <person name="Sykes S."/>
            <person name="Wortman J."/>
            <person name="Nusbaum C."/>
            <person name="Birren B."/>
        </authorList>
    </citation>
    <scope>NUCLEOTIDE SEQUENCE [LARGE SCALE GENOMIC DNA]</scope>
    <source>
        <strain evidence="2">Fo47</strain>
    </source>
</reference>